<reference evidence="1 2" key="1">
    <citation type="submission" date="2015-05" db="EMBL/GenBank/DDBJ databases">
        <title>A genomic and transcriptomic approach to investigate the blue pigment phenotype in Pseudomonas fluorescens.</title>
        <authorList>
            <person name="Andreani N.A."/>
            <person name="Cardazzo B."/>
        </authorList>
    </citation>
    <scope>NUCLEOTIDE SEQUENCE [LARGE SCALE GENOMIC DNA]</scope>
    <source>
        <strain evidence="1 2">Ps_22</strain>
    </source>
</reference>
<protein>
    <submittedName>
        <fullName evidence="1">Uncharacterized protein</fullName>
    </submittedName>
</protein>
<comment type="caution">
    <text evidence="1">The sequence shown here is derived from an EMBL/GenBank/DDBJ whole genome shotgun (WGS) entry which is preliminary data.</text>
</comment>
<dbReference type="AlphaFoldDB" id="A0A120FZ00"/>
<dbReference type="EMBL" id="LCYA01000281">
    <property type="protein sequence ID" value="KWV73888.1"/>
    <property type="molecule type" value="Genomic_DNA"/>
</dbReference>
<sequence length="49" mass="5515">MPEYTVASHSTITISTYGIARHWRVRPSHHNATRLARAINNGTIRISSL</sequence>
<dbReference type="Proteomes" id="UP000061348">
    <property type="component" value="Unassembled WGS sequence"/>
</dbReference>
<name>A0A120FZ00_PSEFL</name>
<accession>A0A120FZ00</accession>
<organism evidence="1 2">
    <name type="scientific">Pseudomonas fluorescens</name>
    <dbReference type="NCBI Taxonomy" id="294"/>
    <lineage>
        <taxon>Bacteria</taxon>
        <taxon>Pseudomonadati</taxon>
        <taxon>Pseudomonadota</taxon>
        <taxon>Gammaproteobacteria</taxon>
        <taxon>Pseudomonadales</taxon>
        <taxon>Pseudomonadaceae</taxon>
        <taxon>Pseudomonas</taxon>
    </lineage>
</organism>
<gene>
    <name evidence="1" type="ORF">PFLmoz3_06156</name>
</gene>
<evidence type="ECO:0000313" key="1">
    <source>
        <dbReference type="EMBL" id="KWV73888.1"/>
    </source>
</evidence>
<proteinExistence type="predicted"/>
<evidence type="ECO:0000313" key="2">
    <source>
        <dbReference type="Proteomes" id="UP000061348"/>
    </source>
</evidence>